<sequence length="133" mass="14772">MIDIILAAVVVLVIVTAIYRVLPHRELGDKKPSLAFFPKYQNQVPHPGSDDETEQIMSSLGFKKRRSLGGVTEYSRGSVIGDLSIQLSKVKVVFHPISNGMLPYTVEAAWVAAFDTGDHWQFTKELGDKLKSE</sequence>
<name>A0A2A2EX18_9GAMM</name>
<dbReference type="EMBL" id="NSKD01000011">
    <property type="protein sequence ID" value="PAU77004.1"/>
    <property type="molecule type" value="Genomic_DNA"/>
</dbReference>
<proteinExistence type="predicted"/>
<keyword evidence="2" id="KW-1185">Reference proteome</keyword>
<accession>A0A2A2EX18</accession>
<comment type="caution">
    <text evidence="1">The sequence shown here is derived from an EMBL/GenBank/DDBJ whole genome shotgun (WGS) entry which is preliminary data.</text>
</comment>
<gene>
    <name evidence="1" type="ORF">CK501_15675</name>
</gene>
<dbReference type="AlphaFoldDB" id="A0A2A2EX18"/>
<organism evidence="1 2">
    <name type="scientific">Halovibrio salipaludis</name>
    <dbReference type="NCBI Taxonomy" id="2032626"/>
    <lineage>
        <taxon>Bacteria</taxon>
        <taxon>Pseudomonadati</taxon>
        <taxon>Pseudomonadota</taxon>
        <taxon>Gammaproteobacteria</taxon>
        <taxon>Oceanospirillales</taxon>
        <taxon>Halomonadaceae</taxon>
        <taxon>Halovibrio</taxon>
    </lineage>
</organism>
<reference evidence="1 2" key="1">
    <citation type="submission" date="2017-08" db="EMBL/GenBank/DDBJ databases">
        <title>Halovibrio sewagensis sp. nov., isolated from wastewater of high salinity.</title>
        <authorList>
            <person name="Dong X."/>
            <person name="Zhang G."/>
        </authorList>
    </citation>
    <scope>NUCLEOTIDE SEQUENCE [LARGE SCALE GENOMIC DNA]</scope>
    <source>
        <strain evidence="1 2">YL5-2</strain>
    </source>
</reference>
<evidence type="ECO:0000313" key="2">
    <source>
        <dbReference type="Proteomes" id="UP000218896"/>
    </source>
</evidence>
<protein>
    <submittedName>
        <fullName evidence="1">Uncharacterized protein</fullName>
    </submittedName>
</protein>
<dbReference type="Proteomes" id="UP000218896">
    <property type="component" value="Unassembled WGS sequence"/>
</dbReference>
<evidence type="ECO:0000313" key="1">
    <source>
        <dbReference type="EMBL" id="PAU77004.1"/>
    </source>
</evidence>